<keyword evidence="2" id="KW-0695">RNA-directed DNA polymerase</keyword>
<keyword evidence="2" id="KW-0548">Nucleotidyltransferase</keyword>
<feature type="region of interest" description="Disordered" evidence="1">
    <location>
        <begin position="269"/>
        <end position="307"/>
    </location>
</feature>
<protein>
    <submittedName>
        <fullName evidence="2">RNA-directed DNA polymerase, eukaryota</fullName>
    </submittedName>
</protein>
<sequence length="801" mass="90797">MAKRNSFPQVVKGGNMSRNMECGSISGMVLDDECLFSKDVTNSLMGRVKEFFSLSNLKIALTNEGFDDINIHYMGELWVMLEFASCKLKICFVVMLEWDLGSLYCNKRSMILRWKGELFGLKLKEESCFHSRRLCIYTKSHSNIFDSFKIAFRGKVYWIRAKEVPGWIPKIIKVSDDDEQSVEDVKGGETVVHEVGNHGEDSDVDEVPKMMFDESSGQKKKQYEDPFGIYPLLDKQRTVNSHGDTVNGESLKYHPGFTPIDATKMMGQSNENVEKKNRDRDQNNNVEECLNGRDDCSDNMGTKPDDLDSGCSGRFKKSVVPRTGGSILCLMEEVVKETKIKSMELITIKSYWGNYAFDYVHSDAVGNSGGILCVWDTNEFCKTNSTVSDYFAIVRGEWVKTGANLLIVAVYAPHDLKDKCLLWDYLTHVSNHWDEEVMMMGDFNEVRFKSDRFGSFFNECGADMFNSFISNASLEDVSLGGCAYTWCHKFASKMSKLDRVAPGDQSNGMRNMLFKLKFLKSNIREWINVFKNNSKDELIRLKGELQIKASEAAQKAKIKWSVEGDKNSSFFHGMLNKNRSQLSIRGVMADGVWIENPDLVKDEFVQHFSSRFDKPTDIRASIDMNFPKVLSSVQKEELECVVSKEKLKRAVWDCGMDKSPGPDGFTFRLETSMEDVEGVCGAAACMDQKGEMWPFLGPKNVVRVPSRVLQQLESIRNRFFNGNDLGSKKATWIKRSNVLADKAKGGLGVSSLYALNRGLMIKCLWRFYAQNTSLWVRVVKAIHGEEGKVGRIFRLDLIHAG</sequence>
<evidence type="ECO:0000256" key="1">
    <source>
        <dbReference type="SAM" id="MobiDB-lite"/>
    </source>
</evidence>
<dbReference type="AlphaFoldDB" id="A0A6L2MU81"/>
<accession>A0A6L2MU81</accession>
<evidence type="ECO:0000313" key="2">
    <source>
        <dbReference type="EMBL" id="GEU77541.1"/>
    </source>
</evidence>
<reference evidence="2" key="1">
    <citation type="journal article" date="2019" name="Sci. Rep.">
        <title>Draft genome of Tanacetum cinerariifolium, the natural source of mosquito coil.</title>
        <authorList>
            <person name="Yamashiro T."/>
            <person name="Shiraishi A."/>
            <person name="Satake H."/>
            <person name="Nakayama K."/>
        </authorList>
    </citation>
    <scope>NUCLEOTIDE SEQUENCE</scope>
</reference>
<name>A0A6L2MU81_TANCI</name>
<dbReference type="Gene3D" id="3.60.10.10">
    <property type="entry name" value="Endonuclease/exonuclease/phosphatase"/>
    <property type="match status" value="1"/>
</dbReference>
<organism evidence="2">
    <name type="scientific">Tanacetum cinerariifolium</name>
    <name type="common">Dalmatian daisy</name>
    <name type="synonym">Chrysanthemum cinerariifolium</name>
    <dbReference type="NCBI Taxonomy" id="118510"/>
    <lineage>
        <taxon>Eukaryota</taxon>
        <taxon>Viridiplantae</taxon>
        <taxon>Streptophyta</taxon>
        <taxon>Embryophyta</taxon>
        <taxon>Tracheophyta</taxon>
        <taxon>Spermatophyta</taxon>
        <taxon>Magnoliopsida</taxon>
        <taxon>eudicotyledons</taxon>
        <taxon>Gunneridae</taxon>
        <taxon>Pentapetalae</taxon>
        <taxon>asterids</taxon>
        <taxon>campanulids</taxon>
        <taxon>Asterales</taxon>
        <taxon>Asteraceae</taxon>
        <taxon>Asteroideae</taxon>
        <taxon>Anthemideae</taxon>
        <taxon>Anthemidinae</taxon>
        <taxon>Tanacetum</taxon>
    </lineage>
</organism>
<comment type="caution">
    <text evidence="2">The sequence shown here is derived from an EMBL/GenBank/DDBJ whole genome shotgun (WGS) entry which is preliminary data.</text>
</comment>
<dbReference type="SUPFAM" id="SSF56219">
    <property type="entry name" value="DNase I-like"/>
    <property type="match status" value="1"/>
</dbReference>
<keyword evidence="2" id="KW-0808">Transferase</keyword>
<feature type="compositionally biased region" description="Basic and acidic residues" evidence="1">
    <location>
        <begin position="272"/>
        <end position="282"/>
    </location>
</feature>
<proteinExistence type="predicted"/>
<gene>
    <name evidence="2" type="ORF">Tci_049519</name>
</gene>
<dbReference type="GO" id="GO:0003964">
    <property type="term" value="F:RNA-directed DNA polymerase activity"/>
    <property type="evidence" value="ECO:0007669"/>
    <property type="project" value="UniProtKB-KW"/>
</dbReference>
<dbReference type="EMBL" id="BKCJ010007495">
    <property type="protein sequence ID" value="GEU77541.1"/>
    <property type="molecule type" value="Genomic_DNA"/>
</dbReference>
<dbReference type="InterPro" id="IPR036691">
    <property type="entry name" value="Endo/exonu/phosph_ase_sf"/>
</dbReference>